<dbReference type="EMBL" id="JBCLPP010000055">
    <property type="protein sequence ID" value="MEY8246545.1"/>
    <property type="molecule type" value="Genomic_DNA"/>
</dbReference>
<dbReference type="SUPFAM" id="SSF63825">
    <property type="entry name" value="YWTD domain"/>
    <property type="match status" value="1"/>
</dbReference>
<reference evidence="1 2" key="1">
    <citation type="submission" date="2024-03" db="EMBL/GenBank/DDBJ databases">
        <title>Mouse gut bacterial collection (mGBC) of GemPharmatech.</title>
        <authorList>
            <person name="He Y."/>
            <person name="Dong L."/>
            <person name="Wu D."/>
            <person name="Gao X."/>
            <person name="Lin Z."/>
        </authorList>
    </citation>
    <scope>NUCLEOTIDE SEQUENCE [LARGE SCALE GENOMIC DNA]</scope>
    <source>
        <strain evidence="1 2">54-13</strain>
    </source>
</reference>
<gene>
    <name evidence="1" type="ORF">AAK873_13125</name>
</gene>
<evidence type="ECO:0000313" key="2">
    <source>
        <dbReference type="Proteomes" id="UP001565200"/>
    </source>
</evidence>
<dbReference type="RefSeq" id="WP_369863979.1">
    <property type="nucleotide sequence ID" value="NZ_JBCLPP010000055.1"/>
</dbReference>
<comment type="caution">
    <text evidence="1">The sequence shown here is derived from an EMBL/GenBank/DDBJ whole genome shotgun (WGS) entry which is preliminary data.</text>
</comment>
<evidence type="ECO:0000313" key="1">
    <source>
        <dbReference type="EMBL" id="MEY8246545.1"/>
    </source>
</evidence>
<dbReference type="PROSITE" id="PS51257">
    <property type="entry name" value="PROKAR_LIPOPROTEIN"/>
    <property type="match status" value="1"/>
</dbReference>
<dbReference type="Proteomes" id="UP001565200">
    <property type="component" value="Unassembled WGS sequence"/>
</dbReference>
<proteinExistence type="predicted"/>
<accession>A0ABV4D234</accession>
<sequence>MRKNILNCLYFLICSLLLLTGCKEDEISDIGSEGVNPPDNELLVKLTAADYNSENTYYILNDNEPSDVYFNNSQRSFYVNQPLQLTLDDNHYFQLRFYSPRKLSNVTIWAKIDGYEEAFKFMELEEIRPFQQLRIHIPFATKDLTAYTRSGKKIQIMANRYLTEENFTFEVESDDPYYKKLQSIKCKWQITFSGYSGDGNWKYKLLPPHAREAVALALNMSYMYSSEIFEMALQEFGPLHKDNNKTVIDKDLLLKQVLNHSGLRFGHCSGVNGLGGGITYGLNEWCYIEHYADDTNETHTAFHELAHCLGYGHNGNMTYEQTGPGWITLCANVYRSMSLDKELPVYSRRFMHTRRNKNRYSKNDLYKASKYVIEDSELDAIDGGLSPLREETTDLGGNDGEPLSFKLDYTALPGATSASFRPKDVYVYGDTLYIVNDADNNYSLEVFSMAERNIAHMESIREWTEQNTTKTFKGRPNGVVRANDRIYVTHEGNRTEIFDAKDHSFITCIGNGNWGTGSNQTVHAFDIVIHKGAIMIRDKRYVDFVQEQSVYPGEIMYIFSRSENLGESGGTYGMAVNEHTGLLYSTHPAKRIDILDPGNIRECIALTRTRQLAYKNNPYALDFYKGRMFVSSNGNEKFCDVNPETGDIIKKHTVIGDITLQAPEKFCIRRNTLFIIDRLKNRSCVYAIPMSELK</sequence>
<dbReference type="SUPFAM" id="SSF55486">
    <property type="entry name" value="Metalloproteases ('zincins'), catalytic domain"/>
    <property type="match status" value="1"/>
</dbReference>
<keyword evidence="2" id="KW-1185">Reference proteome</keyword>
<organism evidence="1 2">
    <name type="scientific">Heminiphilus faecis</name>
    <dbReference type="NCBI Taxonomy" id="2601703"/>
    <lineage>
        <taxon>Bacteria</taxon>
        <taxon>Pseudomonadati</taxon>
        <taxon>Bacteroidota</taxon>
        <taxon>Bacteroidia</taxon>
        <taxon>Bacteroidales</taxon>
        <taxon>Muribaculaceae</taxon>
        <taxon>Heminiphilus</taxon>
    </lineage>
</organism>
<protein>
    <submittedName>
        <fullName evidence="1">Uncharacterized protein</fullName>
    </submittedName>
</protein>
<name>A0ABV4D234_9BACT</name>